<protein>
    <submittedName>
        <fullName evidence="2">Stage II sporulation protein M</fullName>
    </submittedName>
</protein>
<keyword evidence="3" id="KW-1185">Reference proteome</keyword>
<evidence type="ECO:0000313" key="3">
    <source>
        <dbReference type="Proteomes" id="UP001168528"/>
    </source>
</evidence>
<dbReference type="PANTHER" id="PTHR35337">
    <property type="entry name" value="SLR1478 PROTEIN"/>
    <property type="match status" value="1"/>
</dbReference>
<organism evidence="2 3">
    <name type="scientific">Rhodocytophaga aerolata</name>
    <dbReference type="NCBI Taxonomy" id="455078"/>
    <lineage>
        <taxon>Bacteria</taxon>
        <taxon>Pseudomonadati</taxon>
        <taxon>Bacteroidota</taxon>
        <taxon>Cytophagia</taxon>
        <taxon>Cytophagales</taxon>
        <taxon>Rhodocytophagaceae</taxon>
        <taxon>Rhodocytophaga</taxon>
    </lineage>
</organism>
<dbReference type="InterPro" id="IPR002798">
    <property type="entry name" value="SpoIIM-like"/>
</dbReference>
<feature type="transmembrane region" description="Helical" evidence="1">
    <location>
        <begin position="286"/>
        <end position="307"/>
    </location>
</feature>
<sequence length="321" mass="36429">MREALFIKKNTPRWQQFESLAAGRSASNPDTLADLFIQLTDDLSYARTNYPDSQTTVYLNNLTAKVHQSIYRNKKEEKGRFVKFWKYELPLLFYSVHKQLLYSFLIFMAAVIIGAVSAAHDNTFVRLILGDGYVNMTLENIEKGDPMAVYKSKGQLDMFFMITLNNIFVSFKAFAYGIFVSLGTVYILLFNGIMLGAFQYFFHQQGLLLTSVLSIWIHGTLEISAIVIGGCAGLVMGNSILFPGTYSRLDSLKIGAKKGLKIIIGLVPIFIMAGFLESFITRLTEWHWFFKLSIILLSAAFIVYYFVIYPIQLNKHASVDQ</sequence>
<name>A0ABT8RAE9_9BACT</name>
<gene>
    <name evidence="2" type="ORF">Q0590_15550</name>
</gene>
<comment type="caution">
    <text evidence="2">The sequence shown here is derived from an EMBL/GenBank/DDBJ whole genome shotgun (WGS) entry which is preliminary data.</text>
</comment>
<feature type="transmembrane region" description="Helical" evidence="1">
    <location>
        <begin position="262"/>
        <end position="280"/>
    </location>
</feature>
<feature type="transmembrane region" description="Helical" evidence="1">
    <location>
        <begin position="167"/>
        <end position="190"/>
    </location>
</feature>
<dbReference type="Pfam" id="PF01944">
    <property type="entry name" value="SpoIIM"/>
    <property type="match status" value="1"/>
</dbReference>
<keyword evidence="1" id="KW-0472">Membrane</keyword>
<proteinExistence type="predicted"/>
<feature type="transmembrane region" description="Helical" evidence="1">
    <location>
        <begin position="223"/>
        <end position="242"/>
    </location>
</feature>
<dbReference type="EMBL" id="JAUKPO010000008">
    <property type="protein sequence ID" value="MDO1447685.1"/>
    <property type="molecule type" value="Genomic_DNA"/>
</dbReference>
<feature type="transmembrane region" description="Helical" evidence="1">
    <location>
        <begin position="100"/>
        <end position="119"/>
    </location>
</feature>
<keyword evidence="1" id="KW-0812">Transmembrane</keyword>
<evidence type="ECO:0000256" key="1">
    <source>
        <dbReference type="SAM" id="Phobius"/>
    </source>
</evidence>
<dbReference type="PANTHER" id="PTHR35337:SF1">
    <property type="entry name" value="SLR1478 PROTEIN"/>
    <property type="match status" value="1"/>
</dbReference>
<dbReference type="Proteomes" id="UP001168528">
    <property type="component" value="Unassembled WGS sequence"/>
</dbReference>
<evidence type="ECO:0000313" key="2">
    <source>
        <dbReference type="EMBL" id="MDO1447685.1"/>
    </source>
</evidence>
<reference evidence="2" key="1">
    <citation type="submission" date="2023-07" db="EMBL/GenBank/DDBJ databases">
        <title>The genome sequence of Rhodocytophaga aerolata KACC 12507.</title>
        <authorList>
            <person name="Zhang X."/>
        </authorList>
    </citation>
    <scope>NUCLEOTIDE SEQUENCE</scope>
    <source>
        <strain evidence="2">KACC 12507</strain>
    </source>
</reference>
<keyword evidence="1" id="KW-1133">Transmembrane helix</keyword>
<dbReference type="RefSeq" id="WP_302038489.1">
    <property type="nucleotide sequence ID" value="NZ_JAUKPO010000008.1"/>
</dbReference>
<accession>A0ABT8RAE9</accession>